<keyword evidence="2" id="KW-1185">Reference proteome</keyword>
<evidence type="ECO:0000313" key="1">
    <source>
        <dbReference type="EMBL" id="SJK86339.1"/>
    </source>
</evidence>
<dbReference type="AlphaFoldDB" id="A0A1R4ABE9"/>
<reference evidence="1 2" key="2">
    <citation type="journal article" date="2013" name="PLoS ONE">
        <title>Whole genome mapping and re-organization of the nuclear and mitochondrial genomes of Babesia microti isolates.</title>
        <authorList>
            <person name="Cornillot E."/>
            <person name="Dassouli A."/>
            <person name="Garg A."/>
            <person name="Pachikara N."/>
            <person name="Randazzo S."/>
            <person name="Depoix D."/>
            <person name="Carcy B."/>
            <person name="Delbecq S."/>
            <person name="Frutos R."/>
            <person name="Silva J.C."/>
            <person name="Sutton R."/>
            <person name="Krause P.J."/>
            <person name="Mamoun C.B."/>
        </authorList>
    </citation>
    <scope>NUCLEOTIDE SEQUENCE [LARGE SCALE GENOMIC DNA]</scope>
    <source>
        <strain evidence="1 2">RI</strain>
    </source>
</reference>
<dbReference type="GeneID" id="24424913"/>
<dbReference type="VEuPathDB" id="PiroplasmaDB:BMR1_03g01382"/>
<dbReference type="RefSeq" id="XP_021338509.1">
    <property type="nucleotide sequence ID" value="XM_021481928.1"/>
</dbReference>
<dbReference type="KEGG" id="bmic:BMR1_03g01382"/>
<reference evidence="1 2" key="1">
    <citation type="journal article" date="2012" name="Nucleic Acids Res.">
        <title>Sequencing of the smallest Apicomplexan genome from the human pathogen Babesia microti.</title>
        <authorList>
            <person name="Cornillot E."/>
            <person name="Hadj-Kaddour K."/>
            <person name="Dassouli A."/>
            <person name="Noel B."/>
            <person name="Ranwez V."/>
            <person name="Vacherie B."/>
            <person name="Augagneur Y."/>
            <person name="Bres V."/>
            <person name="Duclos A."/>
            <person name="Randazzo S."/>
            <person name="Carcy B."/>
            <person name="Debierre-Grockiego F."/>
            <person name="Delbecq S."/>
            <person name="Moubri-Menage K."/>
            <person name="Shams-Eldin H."/>
            <person name="Usmani-Brown S."/>
            <person name="Bringaud F."/>
            <person name="Wincker P."/>
            <person name="Vivares C.P."/>
            <person name="Schwarz R.T."/>
            <person name="Schetters T.P."/>
            <person name="Krause P.J."/>
            <person name="Gorenflot A."/>
            <person name="Berry V."/>
            <person name="Barbe V."/>
            <person name="Ben Mamoun C."/>
        </authorList>
    </citation>
    <scope>NUCLEOTIDE SEQUENCE [LARGE SCALE GENOMIC DNA]</scope>
    <source>
        <strain evidence="1 2">RI</strain>
    </source>
</reference>
<name>A0A1R4ABE9_BABMR</name>
<proteinExistence type="predicted"/>
<dbReference type="Proteomes" id="UP000002899">
    <property type="component" value="Chromosome III"/>
</dbReference>
<evidence type="ECO:0000313" key="2">
    <source>
        <dbReference type="Proteomes" id="UP000002899"/>
    </source>
</evidence>
<accession>A0A1R4ABE9</accession>
<protein>
    <submittedName>
        <fullName evidence="1">Uncharacterized protein</fullName>
    </submittedName>
</protein>
<organism evidence="1 2">
    <name type="scientific">Babesia microti (strain RI)</name>
    <dbReference type="NCBI Taxonomy" id="1133968"/>
    <lineage>
        <taxon>Eukaryota</taxon>
        <taxon>Sar</taxon>
        <taxon>Alveolata</taxon>
        <taxon>Apicomplexa</taxon>
        <taxon>Aconoidasida</taxon>
        <taxon>Piroplasmida</taxon>
        <taxon>Babesiidae</taxon>
        <taxon>Babesia</taxon>
    </lineage>
</organism>
<sequence length="127" mass="14604">MWYMYVLILPLVKAVPLDDECYKSSVESFEGITVDDYGYFHQVVLKCLGKDANVEVSDFMNCVISHNKCNVDWHSLVNWRYCVCDTFLNAVSDCVTKWIIDGHIGDLDCISKLFNDGSKCLLKQKIY</sequence>
<reference evidence="1 2" key="3">
    <citation type="journal article" date="2016" name="Sci. Rep.">
        <title>Genome-wide diversity and gene expression profiling of Babesia microti isolates identify polymorphic genes that mediate host-pathogen interactions.</title>
        <authorList>
            <person name="Silva J.C."/>
            <person name="Cornillot E."/>
            <person name="McCracken C."/>
            <person name="Usmani-Brown S."/>
            <person name="Dwivedi A."/>
            <person name="Ifeonu O.O."/>
            <person name="Crabtree J."/>
            <person name="Gotia H.T."/>
            <person name="Virji A.Z."/>
            <person name="Reynes C."/>
            <person name="Colinge J."/>
            <person name="Kumar V."/>
            <person name="Lawres L."/>
            <person name="Pazzi J.E."/>
            <person name="Pablo J.V."/>
            <person name="Hung C."/>
            <person name="Brancato J."/>
            <person name="Kumari P."/>
            <person name="Orvis J."/>
            <person name="Tretina K."/>
            <person name="Chibucos M."/>
            <person name="Ott S."/>
            <person name="Sadzewicz L."/>
            <person name="Sengamalay N."/>
            <person name="Shetty A.C."/>
            <person name="Su Q."/>
            <person name="Tallon L."/>
            <person name="Fraser C.M."/>
            <person name="Frutos R."/>
            <person name="Molina D.M."/>
            <person name="Krause P.J."/>
            <person name="Ben Mamoun C."/>
        </authorList>
    </citation>
    <scope>NUCLEOTIDE SEQUENCE [LARGE SCALE GENOMIC DNA]</scope>
    <source>
        <strain evidence="1 2">RI</strain>
    </source>
</reference>
<gene>
    <name evidence="1" type="ORF">BMR1_03g01382</name>
</gene>
<dbReference type="EMBL" id="LN871598">
    <property type="protein sequence ID" value="SJK86339.1"/>
    <property type="molecule type" value="Genomic_DNA"/>
</dbReference>